<keyword evidence="5" id="KW-1003">Cell membrane</keyword>
<feature type="transmembrane region" description="Helical" evidence="14">
    <location>
        <begin position="213"/>
        <end position="233"/>
    </location>
</feature>
<evidence type="ECO:0000256" key="10">
    <source>
        <dbReference type="ARBA" id="ARBA00023065"/>
    </source>
</evidence>
<evidence type="ECO:0000256" key="12">
    <source>
        <dbReference type="ARBA" id="ARBA00040080"/>
    </source>
</evidence>
<accession>A0ABX3F831</accession>
<dbReference type="RefSeq" id="WP_075715955.1">
    <property type="nucleotide sequence ID" value="NZ_AP019655.1"/>
</dbReference>
<evidence type="ECO:0000256" key="11">
    <source>
        <dbReference type="ARBA" id="ARBA00023136"/>
    </source>
</evidence>
<reference evidence="15 16" key="1">
    <citation type="submission" date="2016-09" db="EMBL/GenBank/DDBJ databases">
        <title>Genomic Taxonomy of the Vibrionaceae.</title>
        <authorList>
            <person name="Gonzalez-Castillo A."/>
            <person name="Gomez-Gil B."/>
            <person name="Enciso-Ibarra K."/>
        </authorList>
    </citation>
    <scope>NUCLEOTIDE SEQUENCE [LARGE SCALE GENOMIC DNA]</scope>
    <source>
        <strain evidence="15 16">CAIM 1902</strain>
    </source>
</reference>
<evidence type="ECO:0000256" key="13">
    <source>
        <dbReference type="RuleBase" id="RU003943"/>
    </source>
</evidence>
<feature type="transmembrane region" description="Helical" evidence="14">
    <location>
        <begin position="41"/>
        <end position="72"/>
    </location>
</feature>
<dbReference type="Pfam" id="PF00950">
    <property type="entry name" value="ABC-3"/>
    <property type="match status" value="1"/>
</dbReference>
<dbReference type="Gene3D" id="1.10.3470.10">
    <property type="entry name" value="ABC transporter involved in vitamin B12 uptake, BtuC"/>
    <property type="match status" value="1"/>
</dbReference>
<evidence type="ECO:0000256" key="2">
    <source>
        <dbReference type="ARBA" id="ARBA00004651"/>
    </source>
</evidence>
<gene>
    <name evidence="15" type="ORF">BIY20_02500</name>
</gene>
<evidence type="ECO:0000256" key="7">
    <source>
        <dbReference type="ARBA" id="ARBA00022833"/>
    </source>
</evidence>
<dbReference type="PANTHER" id="PTHR30477">
    <property type="entry name" value="ABC-TRANSPORTER METAL-BINDING PROTEIN"/>
    <property type="match status" value="1"/>
</dbReference>
<evidence type="ECO:0000256" key="8">
    <source>
        <dbReference type="ARBA" id="ARBA00022906"/>
    </source>
</evidence>
<comment type="similarity">
    <text evidence="3 13">Belongs to the ABC-3 integral membrane protein family.</text>
</comment>
<feature type="transmembrane region" description="Helical" evidence="14">
    <location>
        <begin position="170"/>
        <end position="201"/>
    </location>
</feature>
<keyword evidence="9 14" id="KW-1133">Transmembrane helix</keyword>
<comment type="caution">
    <text evidence="15">The sequence shown here is derived from an EMBL/GenBank/DDBJ whole genome shotgun (WGS) entry which is preliminary data.</text>
</comment>
<keyword evidence="4 13" id="KW-0813">Transport</keyword>
<name>A0ABX3F831_9VIBR</name>
<dbReference type="CDD" id="cd06550">
    <property type="entry name" value="TM_ABC_iron-siderophores_like"/>
    <property type="match status" value="1"/>
</dbReference>
<keyword evidence="7" id="KW-0862">Zinc</keyword>
<evidence type="ECO:0000256" key="9">
    <source>
        <dbReference type="ARBA" id="ARBA00022989"/>
    </source>
</evidence>
<evidence type="ECO:0000256" key="5">
    <source>
        <dbReference type="ARBA" id="ARBA00022475"/>
    </source>
</evidence>
<dbReference type="Proteomes" id="UP000186039">
    <property type="component" value="Unassembled WGS sequence"/>
</dbReference>
<keyword evidence="16" id="KW-1185">Reference proteome</keyword>
<proteinExistence type="inferred from homology"/>
<evidence type="ECO:0000313" key="16">
    <source>
        <dbReference type="Proteomes" id="UP000186039"/>
    </source>
</evidence>
<evidence type="ECO:0000313" key="15">
    <source>
        <dbReference type="EMBL" id="OLQ86780.1"/>
    </source>
</evidence>
<dbReference type="InterPro" id="IPR037294">
    <property type="entry name" value="ABC_BtuC-like"/>
</dbReference>
<feature type="transmembrane region" description="Helical" evidence="14">
    <location>
        <begin position="6"/>
        <end position="29"/>
    </location>
</feature>
<comment type="function">
    <text evidence="1">Involved in the high-affinity zinc uptake transport system.</text>
</comment>
<evidence type="ECO:0000256" key="1">
    <source>
        <dbReference type="ARBA" id="ARBA00002313"/>
    </source>
</evidence>
<dbReference type="SUPFAM" id="SSF81345">
    <property type="entry name" value="ABC transporter involved in vitamin B12 uptake, BtuC"/>
    <property type="match status" value="1"/>
</dbReference>
<sequence length="278" mass="29420">MLDDFLWRAALAGVGVALSAAPLGCFIVWRRMAYFGDATAHASMLGVALSLAFSLPIFPGVLCVALLMAITVSSFSGRGYAMDTLLGVMAHSALAIGLVAVSFLSGVRLDLMAYLFGDILAVSKTDLLVIWGGALVVIALISMRWSGMLLSTLNKELALASGFSPRREQMILTIALAVVVAVAIKVVGVLLIVAMLIIPAATARPFSRTPEMMVLLAAVLGSTSSLVGLRTSYVFDTPTGPTMVCIAALLFVIASVLWKVMDKVQREKGSVMESEYEK</sequence>
<evidence type="ECO:0000256" key="14">
    <source>
        <dbReference type="SAM" id="Phobius"/>
    </source>
</evidence>
<feature type="transmembrane region" description="Helical" evidence="14">
    <location>
        <begin position="84"/>
        <end position="107"/>
    </location>
</feature>
<keyword evidence="8" id="KW-0864">Zinc transport</keyword>
<evidence type="ECO:0000256" key="4">
    <source>
        <dbReference type="ARBA" id="ARBA00022448"/>
    </source>
</evidence>
<evidence type="ECO:0000256" key="3">
    <source>
        <dbReference type="ARBA" id="ARBA00008034"/>
    </source>
</evidence>
<protein>
    <recommendedName>
        <fullName evidence="12">High-affinity zinc uptake system membrane protein ZnuB</fullName>
    </recommendedName>
</protein>
<keyword evidence="11 14" id="KW-0472">Membrane</keyword>
<keyword evidence="10" id="KW-0406">Ion transport</keyword>
<feature type="transmembrane region" description="Helical" evidence="14">
    <location>
        <begin position="128"/>
        <end position="150"/>
    </location>
</feature>
<dbReference type="InterPro" id="IPR001626">
    <property type="entry name" value="ABC_TroCD"/>
</dbReference>
<keyword evidence="6 13" id="KW-0812">Transmembrane</keyword>
<dbReference type="EMBL" id="MJMH01000206">
    <property type="protein sequence ID" value="OLQ86780.1"/>
    <property type="molecule type" value="Genomic_DNA"/>
</dbReference>
<organism evidence="15 16">
    <name type="scientific">Vibrio panuliri</name>
    <dbReference type="NCBI Taxonomy" id="1381081"/>
    <lineage>
        <taxon>Bacteria</taxon>
        <taxon>Pseudomonadati</taxon>
        <taxon>Pseudomonadota</taxon>
        <taxon>Gammaproteobacteria</taxon>
        <taxon>Vibrionales</taxon>
        <taxon>Vibrionaceae</taxon>
        <taxon>Vibrio</taxon>
    </lineage>
</organism>
<comment type="subcellular location">
    <subcellularLocation>
        <location evidence="2 13">Cell membrane</location>
        <topology evidence="2 13">Multi-pass membrane protein</topology>
    </subcellularLocation>
</comment>
<feature type="transmembrane region" description="Helical" evidence="14">
    <location>
        <begin position="239"/>
        <end position="258"/>
    </location>
</feature>
<evidence type="ECO:0000256" key="6">
    <source>
        <dbReference type="ARBA" id="ARBA00022692"/>
    </source>
</evidence>
<dbReference type="PANTHER" id="PTHR30477:SF23">
    <property type="entry name" value="HIGH-AFFINITY ZINC UPTAKE SYSTEM MEMBRANE PROTEIN ZNUB"/>
    <property type="match status" value="1"/>
</dbReference>